<feature type="transmembrane region" description="Helical" evidence="1">
    <location>
        <begin position="12"/>
        <end position="31"/>
    </location>
</feature>
<evidence type="ECO:0000256" key="1">
    <source>
        <dbReference type="SAM" id="Phobius"/>
    </source>
</evidence>
<dbReference type="PATRIC" id="fig|1308866.3.peg.976"/>
<keyword evidence="1" id="KW-1133">Transmembrane helix</keyword>
<feature type="domain" description="Cell wall elongation regulator TseB-like" evidence="2">
    <location>
        <begin position="52"/>
        <end position="89"/>
    </location>
</feature>
<gene>
    <name evidence="3" type="ORF">J416_04828</name>
</gene>
<sequence length="172" mass="19836">MKPSVTTGKKIMYGVIGGLLFLLLVVSFFGLRLYQDIMADKVEGFDTVTSSVLDETKINAIDQISRYHGEQLYYVVQGKSQDTSYYVFVSETEDTFDYTMFEKAPLYSKQEIINDWQNRCDQCELLDSDIGFANGYPIVEVTYKNNQDLLVYEHVLLDDMSHYKLTLKPNIE</sequence>
<reference evidence="3 4" key="1">
    <citation type="submission" date="2013-03" db="EMBL/GenBank/DDBJ databases">
        <title>Draft genome sequence of Gracibacillus halophilus YIM-C55.5, a moderately halophilic and thermophilic organism from the Xiaochaidamu salt lake.</title>
        <authorList>
            <person name="Sugumar T."/>
            <person name="Polireddy D.R."/>
            <person name="Antony A."/>
            <person name="Madhava Y.R."/>
            <person name="Sivakumar N."/>
        </authorList>
    </citation>
    <scope>NUCLEOTIDE SEQUENCE [LARGE SCALE GENOMIC DNA]</scope>
    <source>
        <strain evidence="3 4">YIM-C55.5</strain>
    </source>
</reference>
<comment type="caution">
    <text evidence="3">The sequence shown here is derived from an EMBL/GenBank/DDBJ whole genome shotgun (WGS) entry which is preliminary data.</text>
</comment>
<dbReference type="AlphaFoldDB" id="N4WDH4"/>
<proteinExistence type="predicted"/>
<organism evidence="3 4">
    <name type="scientific">Gracilibacillus halophilus YIM-C55.5</name>
    <dbReference type="NCBI Taxonomy" id="1308866"/>
    <lineage>
        <taxon>Bacteria</taxon>
        <taxon>Bacillati</taxon>
        <taxon>Bacillota</taxon>
        <taxon>Bacilli</taxon>
        <taxon>Bacillales</taxon>
        <taxon>Bacillaceae</taxon>
        <taxon>Gracilibacillus</taxon>
    </lineage>
</organism>
<dbReference type="InterPro" id="IPR046350">
    <property type="entry name" value="Cystatin_sf"/>
</dbReference>
<dbReference type="Proteomes" id="UP000012283">
    <property type="component" value="Unassembled WGS sequence"/>
</dbReference>
<dbReference type="EMBL" id="APML01000019">
    <property type="protein sequence ID" value="ENH97314.1"/>
    <property type="molecule type" value="Genomic_DNA"/>
</dbReference>
<dbReference type="RefSeq" id="WP_003466087.1">
    <property type="nucleotide sequence ID" value="NZ_APML01000019.1"/>
</dbReference>
<evidence type="ECO:0000313" key="3">
    <source>
        <dbReference type="EMBL" id="ENH97314.1"/>
    </source>
</evidence>
<dbReference type="InterPro" id="IPR041401">
    <property type="entry name" value="TseB-like_dom"/>
</dbReference>
<protein>
    <recommendedName>
        <fullName evidence="2">Cell wall elongation regulator TseB-like domain-containing protein</fullName>
    </recommendedName>
</protein>
<dbReference type="eggNOG" id="COG5353">
    <property type="taxonomic scope" value="Bacteria"/>
</dbReference>
<keyword evidence="1" id="KW-0812">Transmembrane</keyword>
<evidence type="ECO:0000313" key="4">
    <source>
        <dbReference type="Proteomes" id="UP000012283"/>
    </source>
</evidence>
<dbReference type="STRING" id="1308866.J416_04828"/>
<dbReference type="Gene3D" id="3.10.450.40">
    <property type="match status" value="2"/>
</dbReference>
<keyword evidence="4" id="KW-1185">Reference proteome</keyword>
<dbReference type="Pfam" id="PF17881">
    <property type="entry name" value="TseB"/>
    <property type="match status" value="1"/>
</dbReference>
<name>N4WDH4_9BACI</name>
<dbReference type="SUPFAM" id="SSF54403">
    <property type="entry name" value="Cystatin/monellin"/>
    <property type="match status" value="2"/>
</dbReference>
<accession>N4WDH4</accession>
<keyword evidence="1" id="KW-0472">Membrane</keyword>
<evidence type="ECO:0000259" key="2">
    <source>
        <dbReference type="Pfam" id="PF17881"/>
    </source>
</evidence>
<dbReference type="OrthoDB" id="2381181at2"/>